<dbReference type="AlphaFoldDB" id="A0A068SAF2"/>
<keyword evidence="1" id="KW-0812">Transmembrane</keyword>
<keyword evidence="1" id="KW-0472">Membrane</keyword>
<evidence type="ECO:0000313" key="2">
    <source>
        <dbReference type="EMBL" id="CDH59274.1"/>
    </source>
</evidence>
<name>A0A068SAF2_9FUNG</name>
<protein>
    <submittedName>
        <fullName evidence="2">Uncharacterized protein</fullName>
    </submittedName>
</protein>
<keyword evidence="1" id="KW-1133">Transmembrane helix</keyword>
<dbReference type="EMBL" id="CBTN010000067">
    <property type="protein sequence ID" value="CDH59274.1"/>
    <property type="molecule type" value="Genomic_DNA"/>
</dbReference>
<keyword evidence="3" id="KW-1185">Reference proteome</keyword>
<evidence type="ECO:0000256" key="1">
    <source>
        <dbReference type="SAM" id="Phobius"/>
    </source>
</evidence>
<dbReference type="VEuPathDB" id="FungiDB:LCOR_10099.1"/>
<evidence type="ECO:0000313" key="3">
    <source>
        <dbReference type="Proteomes" id="UP000027586"/>
    </source>
</evidence>
<accession>A0A068SAF2</accession>
<feature type="transmembrane region" description="Helical" evidence="1">
    <location>
        <begin position="16"/>
        <end position="37"/>
    </location>
</feature>
<gene>
    <name evidence="2" type="ORF">LCOR_10099.1</name>
</gene>
<dbReference type="Proteomes" id="UP000027586">
    <property type="component" value="Unassembled WGS sequence"/>
</dbReference>
<comment type="caution">
    <text evidence="2">The sequence shown here is derived from an EMBL/GenBank/DDBJ whole genome shotgun (WGS) entry which is preliminary data.</text>
</comment>
<organism evidence="2 3">
    <name type="scientific">Lichtheimia corymbifera JMRC:FSU:9682</name>
    <dbReference type="NCBI Taxonomy" id="1263082"/>
    <lineage>
        <taxon>Eukaryota</taxon>
        <taxon>Fungi</taxon>
        <taxon>Fungi incertae sedis</taxon>
        <taxon>Mucoromycota</taxon>
        <taxon>Mucoromycotina</taxon>
        <taxon>Mucoromycetes</taxon>
        <taxon>Mucorales</taxon>
        <taxon>Lichtheimiaceae</taxon>
        <taxon>Lichtheimia</taxon>
    </lineage>
</organism>
<sequence>MATASLMQPTAHVQNYGLAASMLFVFLTPTVILGWVFERRRRSMYILPYCIWPYASKPNVYLDPVAVTHPTSSIWKKKNELNQAITPKKLQGIGLSSL</sequence>
<reference evidence="2" key="1">
    <citation type="submission" date="2013-08" db="EMBL/GenBank/DDBJ databases">
        <title>Gene expansion shapes genome architecture in the human pathogen Lichtheimia corymbifera: an evolutionary genomics analysis in the ancient terrestrial Mucorales (Mucoromycotina).</title>
        <authorList>
            <person name="Schwartze V.U."/>
            <person name="Winter S."/>
            <person name="Shelest E."/>
            <person name="Marcet-Houben M."/>
            <person name="Horn F."/>
            <person name="Wehner S."/>
            <person name="Hoffmann K."/>
            <person name="Riege K."/>
            <person name="Sammeth M."/>
            <person name="Nowrousian M."/>
            <person name="Valiante V."/>
            <person name="Linde J."/>
            <person name="Jacobsen I.D."/>
            <person name="Marz M."/>
            <person name="Brakhage A.A."/>
            <person name="Gabaldon T."/>
            <person name="Bocker S."/>
            <person name="Voigt K."/>
        </authorList>
    </citation>
    <scope>NUCLEOTIDE SEQUENCE [LARGE SCALE GENOMIC DNA]</scope>
    <source>
        <strain evidence="2">FSU 9682</strain>
    </source>
</reference>
<proteinExistence type="predicted"/>